<gene>
    <name evidence="8" type="ORF">OG549_18930</name>
</gene>
<evidence type="ECO:0000313" key="8">
    <source>
        <dbReference type="EMBL" id="WTW62557.1"/>
    </source>
</evidence>
<dbReference type="AlphaFoldDB" id="A0AAU2V552"/>
<evidence type="ECO:0000256" key="4">
    <source>
        <dbReference type="ARBA" id="ARBA00023125"/>
    </source>
</evidence>
<name>A0AAU2V552_9ACTN</name>
<dbReference type="Pfam" id="PF00486">
    <property type="entry name" value="Trans_reg_C"/>
    <property type="match status" value="1"/>
</dbReference>
<comment type="similarity">
    <text evidence="1">Belongs to the AfsR/DnrI/RedD regulatory family.</text>
</comment>
<feature type="DNA-binding region" description="OmpR/PhoB-type" evidence="6">
    <location>
        <begin position="1"/>
        <end position="97"/>
    </location>
</feature>
<accession>A0AAU2V552</accession>
<dbReference type="InterPro" id="IPR005158">
    <property type="entry name" value="BTAD"/>
</dbReference>
<dbReference type="SUPFAM" id="SSF48452">
    <property type="entry name" value="TPR-like"/>
    <property type="match status" value="1"/>
</dbReference>
<dbReference type="SMART" id="SM01043">
    <property type="entry name" value="BTAD"/>
    <property type="match status" value="1"/>
</dbReference>
<dbReference type="InterPro" id="IPR001867">
    <property type="entry name" value="OmpR/PhoB-type_DNA-bd"/>
</dbReference>
<dbReference type="GO" id="GO:0000160">
    <property type="term" value="P:phosphorelay signal transduction system"/>
    <property type="evidence" value="ECO:0007669"/>
    <property type="project" value="UniProtKB-KW"/>
</dbReference>
<organism evidence="8">
    <name type="scientific">Streptomyces sp. NBC_00003</name>
    <dbReference type="NCBI Taxonomy" id="2903608"/>
    <lineage>
        <taxon>Bacteria</taxon>
        <taxon>Bacillati</taxon>
        <taxon>Actinomycetota</taxon>
        <taxon>Actinomycetes</taxon>
        <taxon>Kitasatosporales</taxon>
        <taxon>Streptomycetaceae</taxon>
        <taxon>Streptomyces</taxon>
    </lineage>
</organism>
<dbReference type="SUPFAM" id="SSF46894">
    <property type="entry name" value="C-terminal effector domain of the bipartite response regulators"/>
    <property type="match status" value="1"/>
</dbReference>
<feature type="domain" description="OmpR/PhoB-type" evidence="7">
    <location>
        <begin position="1"/>
        <end position="97"/>
    </location>
</feature>
<keyword evidence="4 6" id="KW-0238">DNA-binding</keyword>
<dbReference type="InterPro" id="IPR051677">
    <property type="entry name" value="AfsR-DnrI-RedD_regulator"/>
</dbReference>
<keyword evidence="5" id="KW-0804">Transcription</keyword>
<protein>
    <submittedName>
        <fullName evidence="8">AfsR/SARP family transcriptional regulator</fullName>
    </submittedName>
</protein>
<dbReference type="PANTHER" id="PTHR35807:SF1">
    <property type="entry name" value="TRANSCRIPTIONAL REGULATOR REDD"/>
    <property type="match status" value="1"/>
</dbReference>
<dbReference type="Gene3D" id="1.10.10.10">
    <property type="entry name" value="Winged helix-like DNA-binding domain superfamily/Winged helix DNA-binding domain"/>
    <property type="match status" value="1"/>
</dbReference>
<dbReference type="InterPro" id="IPR016032">
    <property type="entry name" value="Sig_transdc_resp-reg_C-effctor"/>
</dbReference>
<dbReference type="InterPro" id="IPR036388">
    <property type="entry name" value="WH-like_DNA-bd_sf"/>
</dbReference>
<evidence type="ECO:0000256" key="5">
    <source>
        <dbReference type="ARBA" id="ARBA00023163"/>
    </source>
</evidence>
<dbReference type="Gene3D" id="1.25.40.10">
    <property type="entry name" value="Tetratricopeptide repeat domain"/>
    <property type="match status" value="1"/>
</dbReference>
<dbReference type="GO" id="GO:0006355">
    <property type="term" value="P:regulation of DNA-templated transcription"/>
    <property type="evidence" value="ECO:0007669"/>
    <property type="project" value="InterPro"/>
</dbReference>
<dbReference type="CDD" id="cd15831">
    <property type="entry name" value="BTAD"/>
    <property type="match status" value="1"/>
</dbReference>
<sequence length="264" mass="29591">MLKFQMLGPIEIKTPHGRQVTPKAMKLRSLLAYLCANHDEVVSSGQLIDALWAGAPPQTASTALHVYISKLRKHLQDIGLDAMSVLATRPPGYQLNLSGMTLDANDLEYLLTRARELREFGRKEEASEVFSQAIALWRGRALEDLREIPAFDSIGLQLDERRIFAQEQRFELELELGNHTAIIGELFPLVDSRSTSENLHGLLMIALYRSGRTAEALATYSCIRRNLVDDFGIEPTPRLQRLQYAILAHDPSLDGRGAHLLHTV</sequence>
<evidence type="ECO:0000256" key="2">
    <source>
        <dbReference type="ARBA" id="ARBA00023012"/>
    </source>
</evidence>
<dbReference type="SMART" id="SM00862">
    <property type="entry name" value="Trans_reg_C"/>
    <property type="match status" value="1"/>
</dbReference>
<reference evidence="8" key="1">
    <citation type="submission" date="2022-10" db="EMBL/GenBank/DDBJ databases">
        <title>The complete genomes of actinobacterial strains from the NBC collection.</title>
        <authorList>
            <person name="Joergensen T.S."/>
            <person name="Alvarez Arevalo M."/>
            <person name="Sterndorff E.B."/>
            <person name="Faurdal D."/>
            <person name="Vuksanovic O."/>
            <person name="Mourched A.-S."/>
            <person name="Charusanti P."/>
            <person name="Shaw S."/>
            <person name="Blin K."/>
            <person name="Weber T."/>
        </authorList>
    </citation>
    <scope>NUCLEOTIDE SEQUENCE</scope>
    <source>
        <strain evidence="8">NBC_00003</strain>
    </source>
</reference>
<evidence type="ECO:0000256" key="1">
    <source>
        <dbReference type="ARBA" id="ARBA00005820"/>
    </source>
</evidence>
<proteinExistence type="inferred from homology"/>
<dbReference type="PANTHER" id="PTHR35807">
    <property type="entry name" value="TRANSCRIPTIONAL REGULATOR REDD-RELATED"/>
    <property type="match status" value="1"/>
</dbReference>
<evidence type="ECO:0000259" key="7">
    <source>
        <dbReference type="PROSITE" id="PS51755"/>
    </source>
</evidence>
<evidence type="ECO:0000256" key="6">
    <source>
        <dbReference type="PROSITE-ProRule" id="PRU01091"/>
    </source>
</evidence>
<dbReference type="Pfam" id="PF03704">
    <property type="entry name" value="BTAD"/>
    <property type="match status" value="1"/>
</dbReference>
<keyword evidence="3" id="KW-0805">Transcription regulation</keyword>
<dbReference type="EMBL" id="CP108318">
    <property type="protein sequence ID" value="WTW62557.1"/>
    <property type="molecule type" value="Genomic_DNA"/>
</dbReference>
<dbReference type="GO" id="GO:0003677">
    <property type="term" value="F:DNA binding"/>
    <property type="evidence" value="ECO:0007669"/>
    <property type="project" value="UniProtKB-UniRule"/>
</dbReference>
<evidence type="ECO:0000256" key="3">
    <source>
        <dbReference type="ARBA" id="ARBA00023015"/>
    </source>
</evidence>
<dbReference type="InterPro" id="IPR011990">
    <property type="entry name" value="TPR-like_helical_dom_sf"/>
</dbReference>
<keyword evidence="2" id="KW-0902">Two-component regulatory system</keyword>
<dbReference type="PROSITE" id="PS51755">
    <property type="entry name" value="OMPR_PHOB"/>
    <property type="match status" value="1"/>
</dbReference>